<evidence type="ECO:0000259" key="2">
    <source>
        <dbReference type="Pfam" id="PF03795"/>
    </source>
</evidence>
<dbReference type="SUPFAM" id="SSF54909">
    <property type="entry name" value="Dimeric alpha+beta barrel"/>
    <property type="match status" value="1"/>
</dbReference>
<feature type="domain" description="YCII-related" evidence="2">
    <location>
        <begin position="25"/>
        <end position="93"/>
    </location>
</feature>
<comment type="similarity">
    <text evidence="1">Belongs to the YciI family.</text>
</comment>
<comment type="caution">
    <text evidence="3">The sequence shown here is derived from an EMBL/GenBank/DDBJ whole genome shotgun (WGS) entry which is preliminary data.</text>
</comment>
<proteinExistence type="inferred from homology"/>
<accession>A0A4Q2KZF2</accession>
<dbReference type="InterPro" id="IPR011008">
    <property type="entry name" value="Dimeric_a/b-barrel"/>
</dbReference>
<dbReference type="Proteomes" id="UP000293865">
    <property type="component" value="Unassembled WGS sequence"/>
</dbReference>
<dbReference type="InterPro" id="IPR005545">
    <property type="entry name" value="YCII"/>
</dbReference>
<organism evidence="3 4">
    <name type="scientific">Agromyces albus</name>
    <dbReference type="NCBI Taxonomy" id="205332"/>
    <lineage>
        <taxon>Bacteria</taxon>
        <taxon>Bacillati</taxon>
        <taxon>Actinomycetota</taxon>
        <taxon>Actinomycetes</taxon>
        <taxon>Micrococcales</taxon>
        <taxon>Microbacteriaceae</taxon>
        <taxon>Agromyces</taxon>
    </lineage>
</organism>
<gene>
    <name evidence="3" type="ORF">ESP51_09710</name>
</gene>
<sequence length="110" mass="12346">MTKTWLYRLRLNRIELLTEGPTPDEATALEGHWNHLVRLREEGRVIFVGRSDETDPERLFGDVVFTAPDEASARAVMESDPAVFAGVQSATLYPMKVFMVDAAALPPEEE</sequence>
<evidence type="ECO:0000313" key="3">
    <source>
        <dbReference type="EMBL" id="RXZ70429.1"/>
    </source>
</evidence>
<dbReference type="EMBL" id="SDPN01000015">
    <property type="protein sequence ID" value="RXZ70429.1"/>
    <property type="molecule type" value="Genomic_DNA"/>
</dbReference>
<dbReference type="OrthoDB" id="6928805at2"/>
<dbReference type="RefSeq" id="WP_129520708.1">
    <property type="nucleotide sequence ID" value="NZ_SDPN01000015.1"/>
</dbReference>
<name>A0A4Q2KZF2_9MICO</name>
<evidence type="ECO:0000256" key="1">
    <source>
        <dbReference type="ARBA" id="ARBA00007689"/>
    </source>
</evidence>
<dbReference type="AlphaFoldDB" id="A0A4Q2KZF2"/>
<protein>
    <recommendedName>
        <fullName evidence="2">YCII-related domain-containing protein</fullName>
    </recommendedName>
</protein>
<evidence type="ECO:0000313" key="4">
    <source>
        <dbReference type="Proteomes" id="UP000293865"/>
    </source>
</evidence>
<keyword evidence="4" id="KW-1185">Reference proteome</keyword>
<reference evidence="3 4" key="1">
    <citation type="submission" date="2019-01" db="EMBL/GenBank/DDBJ databases">
        <title>Agromyces.</title>
        <authorList>
            <person name="Li J."/>
        </authorList>
    </citation>
    <scope>NUCLEOTIDE SEQUENCE [LARGE SCALE GENOMIC DNA]</scope>
    <source>
        <strain evidence="3 4">DSM 15934</strain>
    </source>
</reference>
<dbReference type="Gene3D" id="3.30.70.1060">
    <property type="entry name" value="Dimeric alpha+beta barrel"/>
    <property type="match status" value="1"/>
</dbReference>
<dbReference type="Pfam" id="PF03795">
    <property type="entry name" value="YCII"/>
    <property type="match status" value="1"/>
</dbReference>